<protein>
    <submittedName>
        <fullName evidence="1">Uncharacterized protein</fullName>
    </submittedName>
</protein>
<dbReference type="EMBL" id="JPKZ01002383">
    <property type="protein sequence ID" value="KHN77126.1"/>
    <property type="molecule type" value="Genomic_DNA"/>
</dbReference>
<dbReference type="Proteomes" id="UP000031036">
    <property type="component" value="Unassembled WGS sequence"/>
</dbReference>
<evidence type="ECO:0000313" key="2">
    <source>
        <dbReference type="Proteomes" id="UP000031036"/>
    </source>
</evidence>
<keyword evidence="2" id="KW-1185">Reference proteome</keyword>
<sequence>MYQQNTLPMGYRLPPDLIAGSVRTSPDGFVSLGSYQASQRNVGFDTSSREPHLVRVKRVAEHVAGDVKKRRTSEYCNVAEESASNQKSVEVEAAQGTNLYANGMADVLVCGRCRYVADMTKLLLAVELFSKAVSPKEASSRTAQDKRAFQCGLEYY</sequence>
<organism evidence="1 2">
    <name type="scientific">Toxocara canis</name>
    <name type="common">Canine roundworm</name>
    <dbReference type="NCBI Taxonomy" id="6265"/>
    <lineage>
        <taxon>Eukaryota</taxon>
        <taxon>Metazoa</taxon>
        <taxon>Ecdysozoa</taxon>
        <taxon>Nematoda</taxon>
        <taxon>Chromadorea</taxon>
        <taxon>Rhabditida</taxon>
        <taxon>Spirurina</taxon>
        <taxon>Ascaridomorpha</taxon>
        <taxon>Ascaridoidea</taxon>
        <taxon>Toxocaridae</taxon>
        <taxon>Toxocara</taxon>
    </lineage>
</organism>
<reference evidence="1 2" key="1">
    <citation type="submission" date="2014-11" db="EMBL/GenBank/DDBJ databases">
        <title>Genetic blueprint of the zoonotic pathogen Toxocara canis.</title>
        <authorList>
            <person name="Zhu X.-Q."/>
            <person name="Korhonen P.K."/>
            <person name="Cai H."/>
            <person name="Young N.D."/>
            <person name="Nejsum P."/>
            <person name="von Samson-Himmelstjerna G."/>
            <person name="Boag P.R."/>
            <person name="Tan P."/>
            <person name="Li Q."/>
            <person name="Min J."/>
            <person name="Yang Y."/>
            <person name="Wang X."/>
            <person name="Fang X."/>
            <person name="Hall R.S."/>
            <person name="Hofmann A."/>
            <person name="Sternberg P.W."/>
            <person name="Jex A.R."/>
            <person name="Gasser R.B."/>
        </authorList>
    </citation>
    <scope>NUCLEOTIDE SEQUENCE [LARGE SCALE GENOMIC DNA]</scope>
    <source>
        <strain evidence="1">PN_DK_2014</strain>
    </source>
</reference>
<evidence type="ECO:0000313" key="1">
    <source>
        <dbReference type="EMBL" id="KHN77126.1"/>
    </source>
</evidence>
<accession>A0A0B2V136</accession>
<gene>
    <name evidence="1" type="ORF">Tcan_08795</name>
</gene>
<name>A0A0B2V136_TOXCA</name>
<dbReference type="AlphaFoldDB" id="A0A0B2V136"/>
<proteinExistence type="predicted"/>
<comment type="caution">
    <text evidence="1">The sequence shown here is derived from an EMBL/GenBank/DDBJ whole genome shotgun (WGS) entry which is preliminary data.</text>
</comment>